<dbReference type="GO" id="GO:0140662">
    <property type="term" value="F:ATP-dependent protein folding chaperone"/>
    <property type="evidence" value="ECO:0007669"/>
    <property type="project" value="InterPro"/>
</dbReference>
<dbReference type="Gene3D" id="3.30.420.40">
    <property type="match status" value="2"/>
</dbReference>
<dbReference type="GO" id="GO:0005524">
    <property type="term" value="F:ATP binding"/>
    <property type="evidence" value="ECO:0007669"/>
    <property type="project" value="UniProtKB-KW"/>
</dbReference>
<keyword evidence="2" id="KW-0067">ATP-binding</keyword>
<dbReference type="SUPFAM" id="SSF48452">
    <property type="entry name" value="TPR-like"/>
    <property type="match status" value="1"/>
</dbReference>
<reference evidence="4" key="1">
    <citation type="submission" date="2018-12" db="EMBL/GenBank/DDBJ databases">
        <authorList>
            <person name="Will S."/>
            <person name="Neumann-Schaal M."/>
            <person name="Henke P."/>
        </authorList>
    </citation>
    <scope>NUCLEOTIDE SEQUENCE</scope>
    <source>
        <strain evidence="4">PCC 7102</strain>
    </source>
</reference>
<comment type="caution">
    <text evidence="4">The sequence shown here is derived from an EMBL/GenBank/DDBJ whole genome shotgun (WGS) entry which is preliminary data.</text>
</comment>
<dbReference type="SUPFAM" id="SSF53067">
    <property type="entry name" value="Actin-like ATPase domain"/>
    <property type="match status" value="2"/>
</dbReference>
<gene>
    <name evidence="4" type="ORF">DSM106972_049160</name>
</gene>
<evidence type="ECO:0000256" key="3">
    <source>
        <dbReference type="ARBA" id="ARBA00023186"/>
    </source>
</evidence>
<dbReference type="PANTHER" id="PTHR19375">
    <property type="entry name" value="HEAT SHOCK PROTEIN 70KDA"/>
    <property type="match status" value="1"/>
</dbReference>
<proteinExistence type="predicted"/>
<evidence type="ECO:0000256" key="1">
    <source>
        <dbReference type="ARBA" id="ARBA00022741"/>
    </source>
</evidence>
<dbReference type="Gene3D" id="1.25.40.10">
    <property type="entry name" value="Tetratricopeptide repeat domain"/>
    <property type="match status" value="1"/>
</dbReference>
<protein>
    <submittedName>
        <fullName evidence="4">Molecular chaperone DnaK</fullName>
    </submittedName>
</protein>
<keyword evidence="5" id="KW-1185">Reference proteome</keyword>
<organism evidence="4 5">
    <name type="scientific">Dulcicalothrix desertica PCC 7102</name>
    <dbReference type="NCBI Taxonomy" id="232991"/>
    <lineage>
        <taxon>Bacteria</taxon>
        <taxon>Bacillati</taxon>
        <taxon>Cyanobacteriota</taxon>
        <taxon>Cyanophyceae</taxon>
        <taxon>Nostocales</taxon>
        <taxon>Calotrichaceae</taxon>
        <taxon>Dulcicalothrix</taxon>
    </lineage>
</organism>
<dbReference type="InterPro" id="IPR043129">
    <property type="entry name" value="ATPase_NBD"/>
</dbReference>
<dbReference type="EMBL" id="RSCL01000012">
    <property type="protein sequence ID" value="RUT04002.1"/>
    <property type="molecule type" value="Genomic_DNA"/>
</dbReference>
<dbReference type="Pfam" id="PF00012">
    <property type="entry name" value="HSP70"/>
    <property type="match status" value="1"/>
</dbReference>
<dbReference type="Gene3D" id="3.90.640.10">
    <property type="entry name" value="Actin, Chain A, domain 4"/>
    <property type="match status" value="1"/>
</dbReference>
<evidence type="ECO:0000313" key="4">
    <source>
        <dbReference type="EMBL" id="RUT04002.1"/>
    </source>
</evidence>
<dbReference type="Proteomes" id="UP000271624">
    <property type="component" value="Unassembled WGS sequence"/>
</dbReference>
<keyword evidence="1" id="KW-0547">Nucleotide-binding</keyword>
<evidence type="ECO:0000313" key="5">
    <source>
        <dbReference type="Proteomes" id="UP000271624"/>
    </source>
</evidence>
<sequence length="807" mass="89125">MGVRLAQDSIQEQLSNTTYVGIDFGTSTTTISYSILGNDSVPIETYAMPVQQLLEDGRLYESHLVPTVIAWYKEQLFIGVGASSLKSQLQQGINLWASFKMGLGEDLGPVYYNSRLPAGHPSTTIEKPEDAARVFFHFLKNQVEDYVRQHSLPSHIRYSVSVPASFESNQRTSLLSALSDAGIKLDGKLLIDEPNAAFLSYLAESSLNGLGSLNIPESSPLQILVFDWGAGTLDVSILEIGRSEAGGLTCKNLAISKFTALGGDDIDKRIVTDILLPQLFKQNKCSFDDFRSADLSKRIIPKLQKTAEDLKILACKSVSSQMVSNRLPSIATSNQRLELNRSIDVDLPKQKLNFVNPSMSYSEFNEVMDSFFVGADSGDISVFAPIESSLRKAEINNSDLDLILFIGGSSSNPYVQVALANYFTGVEIEIPRDLRSHVSTGAAVNSLLLNGLGLTLVRPIVSEPILLITRNGLQTLIAAGTEISSTNKEFDFCTGDNEQEKIQIPLCVGNENKILTVITIDADTYSGTFAPNTWVRVNCGLSEDKVLSVTASINGNEVVSTLVNPFANRELTTEERLVFEAEKIANEMTARNGGKPSVPGLLYLVEACKEAKYYLRAAETLELVQMLDKNERYETSICCYYDWSNKKKQALAWGEKAYEKDESAINASNLAILYSNNGDYSKYESLMEKSLSLNPDLVFPLVSYGSYLMRKDASRQARGREFVQRAFDSLYKAFLDKKLHISTYKTLINAAEALGKSDVVKAVKMRKLELSAKSKFYDEDSLLASQMENNQNLSNKLINPTNSPKLF</sequence>
<dbReference type="InterPro" id="IPR013126">
    <property type="entry name" value="Hsp_70_fam"/>
</dbReference>
<accession>A0A3S1ALN3</accession>
<keyword evidence="3" id="KW-0143">Chaperone</keyword>
<dbReference type="AlphaFoldDB" id="A0A3S1ALN3"/>
<name>A0A3S1ALN3_9CYAN</name>
<dbReference type="InterPro" id="IPR011990">
    <property type="entry name" value="TPR-like_helical_dom_sf"/>
</dbReference>
<reference evidence="4" key="2">
    <citation type="journal article" date="2019" name="Genome Biol. Evol.">
        <title>Day and night: Metabolic profiles and evolutionary relationships of six axenic non-marine cyanobacteria.</title>
        <authorList>
            <person name="Will S.E."/>
            <person name="Henke P."/>
            <person name="Boedeker C."/>
            <person name="Huang S."/>
            <person name="Brinkmann H."/>
            <person name="Rohde M."/>
            <person name="Jarek M."/>
            <person name="Friedl T."/>
            <person name="Seufert S."/>
            <person name="Schumacher M."/>
            <person name="Overmann J."/>
            <person name="Neumann-Schaal M."/>
            <person name="Petersen J."/>
        </authorList>
    </citation>
    <scope>NUCLEOTIDE SEQUENCE [LARGE SCALE GENOMIC DNA]</scope>
    <source>
        <strain evidence="4">PCC 7102</strain>
    </source>
</reference>
<evidence type="ECO:0000256" key="2">
    <source>
        <dbReference type="ARBA" id="ARBA00022840"/>
    </source>
</evidence>